<dbReference type="Proteomes" id="UP000828251">
    <property type="component" value="Unassembled WGS sequence"/>
</dbReference>
<proteinExistence type="predicted"/>
<dbReference type="EMBL" id="JAIQCV010000010">
    <property type="protein sequence ID" value="KAH1057167.1"/>
    <property type="molecule type" value="Genomic_DNA"/>
</dbReference>
<dbReference type="PANTHER" id="PTHR35218">
    <property type="entry name" value="RNASE H DOMAIN-CONTAINING PROTEIN"/>
    <property type="match status" value="1"/>
</dbReference>
<evidence type="ECO:0000313" key="3">
    <source>
        <dbReference type="Proteomes" id="UP000828251"/>
    </source>
</evidence>
<dbReference type="OrthoDB" id="1000931at2759"/>
<sequence>METRRAKNSNDAFEIKEVPSKPHPPKFHWQSQLTTWWNCYKNKSSKDFSTKQMKKETDVKKARTLYDSKIRLGLFEPKVSRSKVDEIIVKLGFHHSHRIEARGFSRGIWIGWNDTTQIEIIQNPPQFILVKVRNGGQIEPILIVFVYRRPNPTKRKSSWEALKAAVPSDCTPWMALRDFNTILSVKDKNSTIGKGAHISKNSLNPKIFKTGIPRTLIYLATRRSLRKTRSRDRT</sequence>
<reference evidence="2 3" key="1">
    <citation type="journal article" date="2021" name="Plant Biotechnol. J.">
        <title>Multi-omics assisted identification of the key and species-specific regulatory components of drought-tolerant mechanisms in Gossypium stocksii.</title>
        <authorList>
            <person name="Yu D."/>
            <person name="Ke L."/>
            <person name="Zhang D."/>
            <person name="Wu Y."/>
            <person name="Sun Y."/>
            <person name="Mei J."/>
            <person name="Sun J."/>
            <person name="Sun Y."/>
        </authorList>
    </citation>
    <scope>NUCLEOTIDE SEQUENCE [LARGE SCALE GENOMIC DNA]</scope>
    <source>
        <strain evidence="3">cv. E1</strain>
        <tissue evidence="2">Leaf</tissue>
    </source>
</reference>
<protein>
    <recommendedName>
        <fullName evidence="4">Endonuclease/exonuclease/phosphatase domain-containing protein</fullName>
    </recommendedName>
</protein>
<gene>
    <name evidence="2" type="ORF">J1N35_035232</name>
</gene>
<evidence type="ECO:0000256" key="1">
    <source>
        <dbReference type="SAM" id="MobiDB-lite"/>
    </source>
</evidence>
<feature type="region of interest" description="Disordered" evidence="1">
    <location>
        <begin position="1"/>
        <end position="24"/>
    </location>
</feature>
<dbReference type="Gene3D" id="3.60.10.10">
    <property type="entry name" value="Endonuclease/exonuclease/phosphatase"/>
    <property type="match status" value="1"/>
</dbReference>
<dbReference type="PANTHER" id="PTHR35218:SF9">
    <property type="entry name" value="ENDONUCLEASE_EXONUCLEASE_PHOSPHATASE DOMAIN-CONTAINING PROTEIN"/>
    <property type="match status" value="1"/>
</dbReference>
<accession>A0A9D3UTL5</accession>
<organism evidence="2 3">
    <name type="scientific">Gossypium stocksii</name>
    <dbReference type="NCBI Taxonomy" id="47602"/>
    <lineage>
        <taxon>Eukaryota</taxon>
        <taxon>Viridiplantae</taxon>
        <taxon>Streptophyta</taxon>
        <taxon>Embryophyta</taxon>
        <taxon>Tracheophyta</taxon>
        <taxon>Spermatophyta</taxon>
        <taxon>Magnoliopsida</taxon>
        <taxon>eudicotyledons</taxon>
        <taxon>Gunneridae</taxon>
        <taxon>Pentapetalae</taxon>
        <taxon>rosids</taxon>
        <taxon>malvids</taxon>
        <taxon>Malvales</taxon>
        <taxon>Malvaceae</taxon>
        <taxon>Malvoideae</taxon>
        <taxon>Gossypium</taxon>
    </lineage>
</organism>
<dbReference type="AlphaFoldDB" id="A0A9D3UTL5"/>
<dbReference type="InterPro" id="IPR036691">
    <property type="entry name" value="Endo/exonu/phosph_ase_sf"/>
</dbReference>
<evidence type="ECO:0000313" key="2">
    <source>
        <dbReference type="EMBL" id="KAH1057167.1"/>
    </source>
</evidence>
<evidence type="ECO:0008006" key="4">
    <source>
        <dbReference type="Google" id="ProtNLM"/>
    </source>
</evidence>
<name>A0A9D3UTL5_9ROSI</name>
<keyword evidence="3" id="KW-1185">Reference proteome</keyword>
<comment type="caution">
    <text evidence="2">The sequence shown here is derived from an EMBL/GenBank/DDBJ whole genome shotgun (WGS) entry which is preliminary data.</text>
</comment>